<name>A0A1M6S8V3_9FIRM</name>
<dbReference type="RefSeq" id="WP_072968088.1">
    <property type="nucleotide sequence ID" value="NZ_FRAJ01000017.1"/>
</dbReference>
<evidence type="ECO:0000256" key="3">
    <source>
        <dbReference type="ARBA" id="ARBA00022490"/>
    </source>
</evidence>
<evidence type="ECO:0000256" key="4">
    <source>
        <dbReference type="ARBA" id="ARBA00022491"/>
    </source>
</evidence>
<evidence type="ECO:0000256" key="1">
    <source>
        <dbReference type="ARBA" id="ARBA00004496"/>
    </source>
</evidence>
<dbReference type="Pfam" id="PF01475">
    <property type="entry name" value="FUR"/>
    <property type="match status" value="1"/>
</dbReference>
<proteinExistence type="inferred from homology"/>
<dbReference type="SUPFAM" id="SSF46785">
    <property type="entry name" value="Winged helix' DNA-binding domain"/>
    <property type="match status" value="1"/>
</dbReference>
<keyword evidence="12" id="KW-1185">Reference proteome</keyword>
<evidence type="ECO:0000256" key="2">
    <source>
        <dbReference type="ARBA" id="ARBA00007957"/>
    </source>
</evidence>
<keyword evidence="4" id="KW-0678">Repressor</keyword>
<dbReference type="GO" id="GO:0000976">
    <property type="term" value="F:transcription cis-regulatory region binding"/>
    <property type="evidence" value="ECO:0007669"/>
    <property type="project" value="TreeGrafter"/>
</dbReference>
<evidence type="ECO:0000256" key="8">
    <source>
        <dbReference type="ARBA" id="ARBA00023125"/>
    </source>
</evidence>
<dbReference type="GO" id="GO:0045892">
    <property type="term" value="P:negative regulation of DNA-templated transcription"/>
    <property type="evidence" value="ECO:0007669"/>
    <property type="project" value="TreeGrafter"/>
</dbReference>
<evidence type="ECO:0000256" key="10">
    <source>
        <dbReference type="PIRSR" id="PIRSR602481-1"/>
    </source>
</evidence>
<dbReference type="InterPro" id="IPR036390">
    <property type="entry name" value="WH_DNA-bd_sf"/>
</dbReference>
<evidence type="ECO:0000313" key="12">
    <source>
        <dbReference type="Proteomes" id="UP000184082"/>
    </source>
</evidence>
<keyword evidence="5 10" id="KW-0479">Metal-binding</keyword>
<gene>
    <name evidence="11" type="ORF">SAMN02745883_01986</name>
</gene>
<dbReference type="PANTHER" id="PTHR33202">
    <property type="entry name" value="ZINC UPTAKE REGULATION PROTEIN"/>
    <property type="match status" value="1"/>
</dbReference>
<keyword evidence="8" id="KW-0238">DNA-binding</keyword>
<dbReference type="GO" id="GO:0008270">
    <property type="term" value="F:zinc ion binding"/>
    <property type="evidence" value="ECO:0007669"/>
    <property type="project" value="TreeGrafter"/>
</dbReference>
<evidence type="ECO:0000256" key="7">
    <source>
        <dbReference type="ARBA" id="ARBA00023015"/>
    </source>
</evidence>
<comment type="similarity">
    <text evidence="2">Belongs to the Fur family.</text>
</comment>
<keyword evidence="7" id="KW-0805">Transcription regulation</keyword>
<dbReference type="FunFam" id="1.10.10.10:FF:000007">
    <property type="entry name" value="Ferric uptake regulation protein"/>
    <property type="match status" value="1"/>
</dbReference>
<feature type="binding site" evidence="10">
    <location>
        <position position="93"/>
    </location>
    <ligand>
        <name>Zn(2+)</name>
        <dbReference type="ChEBI" id="CHEBI:29105"/>
    </ligand>
</feature>
<evidence type="ECO:0000256" key="6">
    <source>
        <dbReference type="ARBA" id="ARBA00022833"/>
    </source>
</evidence>
<reference evidence="11 12" key="1">
    <citation type="submission" date="2016-11" db="EMBL/GenBank/DDBJ databases">
        <authorList>
            <person name="Jaros S."/>
            <person name="Januszkiewicz K."/>
            <person name="Wedrychowicz H."/>
        </authorList>
    </citation>
    <scope>NUCLEOTIDE SEQUENCE [LARGE SCALE GENOMIC DNA]</scope>
    <source>
        <strain evidence="11 12">DSM 14501</strain>
    </source>
</reference>
<dbReference type="GO" id="GO:1900376">
    <property type="term" value="P:regulation of secondary metabolite biosynthetic process"/>
    <property type="evidence" value="ECO:0007669"/>
    <property type="project" value="TreeGrafter"/>
</dbReference>
<evidence type="ECO:0000313" key="11">
    <source>
        <dbReference type="EMBL" id="SHK41234.1"/>
    </source>
</evidence>
<dbReference type="GO" id="GO:0003700">
    <property type="term" value="F:DNA-binding transcription factor activity"/>
    <property type="evidence" value="ECO:0007669"/>
    <property type="project" value="InterPro"/>
</dbReference>
<feature type="binding site" evidence="10">
    <location>
        <position position="133"/>
    </location>
    <ligand>
        <name>Zn(2+)</name>
        <dbReference type="ChEBI" id="CHEBI:29105"/>
    </ligand>
</feature>
<keyword evidence="3" id="KW-0963">Cytoplasm</keyword>
<dbReference type="CDD" id="cd07153">
    <property type="entry name" value="Fur_like"/>
    <property type="match status" value="1"/>
</dbReference>
<comment type="cofactor">
    <cofactor evidence="10">
        <name>Zn(2+)</name>
        <dbReference type="ChEBI" id="CHEBI:29105"/>
    </cofactor>
    <text evidence="10">Binds 1 zinc ion per subunit.</text>
</comment>
<dbReference type="Gene3D" id="1.10.10.10">
    <property type="entry name" value="Winged helix-like DNA-binding domain superfamily/Winged helix DNA-binding domain"/>
    <property type="match status" value="1"/>
</dbReference>
<keyword evidence="9" id="KW-0804">Transcription</keyword>
<dbReference type="GO" id="GO:0005737">
    <property type="term" value="C:cytoplasm"/>
    <property type="evidence" value="ECO:0007669"/>
    <property type="project" value="UniProtKB-SubCell"/>
</dbReference>
<evidence type="ECO:0000256" key="9">
    <source>
        <dbReference type="ARBA" id="ARBA00023163"/>
    </source>
</evidence>
<protein>
    <submittedName>
        <fullName evidence="11">Fur family transcriptional regulator, peroxide stress response regulator</fullName>
    </submittedName>
</protein>
<dbReference type="PANTHER" id="PTHR33202:SF8">
    <property type="entry name" value="PEROXIDE-RESPONSIVE REPRESSOR PERR"/>
    <property type="match status" value="1"/>
</dbReference>
<organism evidence="11 12">
    <name type="scientific">Caminicella sporogenes DSM 14501</name>
    <dbReference type="NCBI Taxonomy" id="1121266"/>
    <lineage>
        <taxon>Bacteria</taxon>
        <taxon>Bacillati</taxon>
        <taxon>Bacillota</taxon>
        <taxon>Clostridia</taxon>
        <taxon>Peptostreptococcales</taxon>
        <taxon>Caminicellaceae</taxon>
        <taxon>Caminicella</taxon>
    </lineage>
</organism>
<keyword evidence="6 10" id="KW-0862">Zinc</keyword>
<dbReference type="InterPro" id="IPR002481">
    <property type="entry name" value="FUR"/>
</dbReference>
<dbReference type="InterPro" id="IPR036388">
    <property type="entry name" value="WH-like_DNA-bd_sf"/>
</dbReference>
<comment type="subcellular location">
    <subcellularLocation>
        <location evidence="1">Cytoplasm</location>
    </subcellularLocation>
</comment>
<dbReference type="AlphaFoldDB" id="A0A1M6S8V3"/>
<dbReference type="STRING" id="1121266.SAMN02745883_01986"/>
<feature type="binding site" evidence="10">
    <location>
        <position position="96"/>
    </location>
    <ligand>
        <name>Zn(2+)</name>
        <dbReference type="ChEBI" id="CHEBI:29105"/>
    </ligand>
</feature>
<accession>A0A1M6S8V3</accession>
<evidence type="ECO:0000256" key="5">
    <source>
        <dbReference type="ARBA" id="ARBA00022723"/>
    </source>
</evidence>
<feature type="binding site" evidence="10">
    <location>
        <position position="130"/>
    </location>
    <ligand>
        <name>Zn(2+)</name>
        <dbReference type="ChEBI" id="CHEBI:29105"/>
    </ligand>
</feature>
<dbReference type="Gene3D" id="3.30.1490.190">
    <property type="match status" value="1"/>
</dbReference>
<dbReference type="Proteomes" id="UP000184082">
    <property type="component" value="Unassembled WGS sequence"/>
</dbReference>
<sequence>MIITNVSDYLKKHGIKPSLQRIKIFEYLINNRNHPTVDTIYKELLKEIPTLSKTTVYNTLNLFIEKNIVAVITIEENETRYDADVSFHGHFKCERCGKVYDFNIDISNMKDDMLKDFQIKEKHIYYKGVCKYCLNLQID</sequence>
<dbReference type="EMBL" id="FRAJ01000017">
    <property type="protein sequence ID" value="SHK41234.1"/>
    <property type="molecule type" value="Genomic_DNA"/>
</dbReference>
<dbReference type="InterPro" id="IPR043135">
    <property type="entry name" value="Fur_C"/>
</dbReference>